<dbReference type="RefSeq" id="WP_145287767.1">
    <property type="nucleotide sequence ID" value="NZ_VMSJ01000002.1"/>
</dbReference>
<dbReference type="SUPFAM" id="SSF158560">
    <property type="entry name" value="BH3980-like"/>
    <property type="match status" value="1"/>
</dbReference>
<keyword evidence="1" id="KW-1133">Transmembrane helix</keyword>
<name>A0A558AV45_9STAP</name>
<accession>A0A558AV45</accession>
<gene>
    <name evidence="2" type="ORF">FO441_06925</name>
</gene>
<organism evidence="2 3">
    <name type="scientific">Salinicoccus cyprini</name>
    <dbReference type="NCBI Taxonomy" id="2493691"/>
    <lineage>
        <taxon>Bacteria</taxon>
        <taxon>Bacillati</taxon>
        <taxon>Bacillota</taxon>
        <taxon>Bacilli</taxon>
        <taxon>Bacillales</taxon>
        <taxon>Staphylococcaceae</taxon>
        <taxon>Salinicoccus</taxon>
    </lineage>
</organism>
<dbReference type="OrthoDB" id="1655249at2"/>
<dbReference type="Proteomes" id="UP000315103">
    <property type="component" value="Unassembled WGS sequence"/>
</dbReference>
<keyword evidence="1" id="KW-0812">Transmembrane</keyword>
<dbReference type="EMBL" id="VMSJ01000002">
    <property type="protein sequence ID" value="TVT28140.1"/>
    <property type="molecule type" value="Genomic_DNA"/>
</dbReference>
<proteinExistence type="predicted"/>
<sequence length="230" mass="26880">MTKTEKDLRKQNYRLREKLDPRYKRAYEEIQTYIRVNTIARDQETEAAVHALLKQIIQAQREGKSLEAVTGEDHKAFAEDLIKELPKRNVLKFAGILAVILVGLNLIFDYTIEMLFRVIDSAPFTTTMRIPSFIMEMIITAGFGMAFIYLIFYVYRQIAFRRWSFWKEYGLYLLVGVGLFLLYLILNYIVSTIDTGPSFEVNMFLLILLGIVLIVAGIMVFIRRNNAYRY</sequence>
<keyword evidence="3" id="KW-1185">Reference proteome</keyword>
<feature type="transmembrane region" description="Helical" evidence="1">
    <location>
        <begin position="90"/>
        <end position="112"/>
    </location>
</feature>
<dbReference type="Pfam" id="PF06304">
    <property type="entry name" value="DUF1048"/>
    <property type="match status" value="1"/>
</dbReference>
<feature type="transmembrane region" description="Helical" evidence="1">
    <location>
        <begin position="202"/>
        <end position="222"/>
    </location>
</feature>
<evidence type="ECO:0000256" key="1">
    <source>
        <dbReference type="SAM" id="Phobius"/>
    </source>
</evidence>
<feature type="transmembrane region" description="Helical" evidence="1">
    <location>
        <begin position="132"/>
        <end position="155"/>
    </location>
</feature>
<dbReference type="InterPro" id="IPR008316">
    <property type="entry name" value="UCP029876"/>
</dbReference>
<evidence type="ECO:0000313" key="3">
    <source>
        <dbReference type="Proteomes" id="UP000315103"/>
    </source>
</evidence>
<feature type="transmembrane region" description="Helical" evidence="1">
    <location>
        <begin position="171"/>
        <end position="190"/>
    </location>
</feature>
<dbReference type="AlphaFoldDB" id="A0A558AV45"/>
<reference evidence="2 3" key="1">
    <citation type="submission" date="2019-07" db="EMBL/GenBank/DDBJ databases">
        <title>Salinicoccus cyprini sp. nov., isolated from gastro-intestinal tract of mirror carp, Cyprinus carpio var. specularis, collected from Gobind Sagar Reservoir, Himachal Pradesh, India.</title>
        <authorList>
            <person name="Talwar C."/>
            <person name="Singh A.K."/>
            <person name="Lal R."/>
            <person name="Negi R.K."/>
        </authorList>
    </citation>
    <scope>NUCLEOTIDE SEQUENCE [LARGE SCALE GENOMIC DNA]</scope>
    <source>
        <strain evidence="2 3">CT19</strain>
    </source>
</reference>
<comment type="caution">
    <text evidence="2">The sequence shown here is derived from an EMBL/GenBank/DDBJ whole genome shotgun (WGS) entry which is preliminary data.</text>
</comment>
<dbReference type="Gene3D" id="1.10.1900.10">
    <property type="entry name" value="c-terminal domain of poly(a) binding protein"/>
    <property type="match status" value="1"/>
</dbReference>
<evidence type="ECO:0000313" key="2">
    <source>
        <dbReference type="EMBL" id="TVT28140.1"/>
    </source>
</evidence>
<keyword evidence="1" id="KW-0472">Membrane</keyword>
<protein>
    <submittedName>
        <fullName evidence="2">DUF1129 family protein</fullName>
    </submittedName>
</protein>